<evidence type="ECO:0000256" key="1">
    <source>
        <dbReference type="SAM" id="SignalP"/>
    </source>
</evidence>
<dbReference type="AlphaFoldDB" id="S8BXA9"/>
<name>S8BXA9_DACHA</name>
<dbReference type="InterPro" id="IPR008979">
    <property type="entry name" value="Galactose-bd-like_sf"/>
</dbReference>
<protein>
    <recommendedName>
        <fullName evidence="4">CBM-cenC domain-containing protein</fullName>
    </recommendedName>
</protein>
<dbReference type="OMA" id="INHAYIR"/>
<comment type="caution">
    <text evidence="2">The sequence shown here is derived from an EMBL/GenBank/DDBJ whole genome shotgun (WGS) entry which is preliminary data.</text>
</comment>
<evidence type="ECO:0008006" key="4">
    <source>
        <dbReference type="Google" id="ProtNLM"/>
    </source>
</evidence>
<feature type="signal peptide" evidence="1">
    <location>
        <begin position="1"/>
        <end position="23"/>
    </location>
</feature>
<evidence type="ECO:0000313" key="3">
    <source>
        <dbReference type="Proteomes" id="UP000015100"/>
    </source>
</evidence>
<sequence length="345" mass="36390">MKTCSIIQARGLLALLFLPAILASPLQNEARGSSCNANNCLRAVQGNPVIASPLCFSTLGRISTATSVVTAYSTTTEYVTSVSTETIYATTVTEVVLPPQDLPGRLAKRTQPASYTVSSIIKACSTDAAKISSACSCLLGTTTSTTTATTTTTLPVTETKTVSTTLTTEIPTLTVTSTCYPQSTAAITNGGFESGSLDPWYLVPLASDSTAGTYGIIADSATPDQSHAFQASLQSPYYLESGKSYTKVLIAQNLNTCPGATYTLSFWYKFGYTGHNFGPASYFVTFIDGAEVLNFNNGPMVWTLATKTFTATSTSTVLRFDLVNGYTIFLGTEFLSLDGVTVVPA</sequence>
<dbReference type="EMBL" id="AQGS01000057">
    <property type="protein sequence ID" value="EPS44148.1"/>
    <property type="molecule type" value="Genomic_DNA"/>
</dbReference>
<proteinExistence type="predicted"/>
<organism evidence="2 3">
    <name type="scientific">Dactylellina haptotyla (strain CBS 200.50)</name>
    <name type="common">Nematode-trapping fungus</name>
    <name type="synonym">Monacrosporium haptotylum</name>
    <dbReference type="NCBI Taxonomy" id="1284197"/>
    <lineage>
        <taxon>Eukaryota</taxon>
        <taxon>Fungi</taxon>
        <taxon>Dikarya</taxon>
        <taxon>Ascomycota</taxon>
        <taxon>Pezizomycotina</taxon>
        <taxon>Orbiliomycetes</taxon>
        <taxon>Orbiliales</taxon>
        <taxon>Orbiliaceae</taxon>
        <taxon>Dactylellina</taxon>
    </lineage>
</organism>
<dbReference type="SUPFAM" id="SSF49785">
    <property type="entry name" value="Galactose-binding domain-like"/>
    <property type="match status" value="1"/>
</dbReference>
<reference evidence="3" key="2">
    <citation type="submission" date="2013-04" db="EMBL/GenBank/DDBJ databases">
        <title>Genomic mechanisms accounting for the adaptation to parasitism in nematode-trapping fungi.</title>
        <authorList>
            <person name="Ahren D.G."/>
        </authorList>
    </citation>
    <scope>NUCLEOTIDE SEQUENCE [LARGE SCALE GENOMIC DNA]</scope>
    <source>
        <strain evidence="3">CBS 200.50</strain>
    </source>
</reference>
<feature type="chain" id="PRO_5004561667" description="CBM-cenC domain-containing protein" evidence="1">
    <location>
        <begin position="24"/>
        <end position="345"/>
    </location>
</feature>
<accession>S8BXA9</accession>
<reference evidence="2 3" key="1">
    <citation type="journal article" date="2013" name="PLoS Genet.">
        <title>Genomic mechanisms accounting for the adaptation to parasitism in nematode-trapping fungi.</title>
        <authorList>
            <person name="Meerupati T."/>
            <person name="Andersson K.M."/>
            <person name="Friman E."/>
            <person name="Kumar D."/>
            <person name="Tunlid A."/>
            <person name="Ahren D."/>
        </authorList>
    </citation>
    <scope>NUCLEOTIDE SEQUENCE [LARGE SCALE GENOMIC DNA]</scope>
    <source>
        <strain evidence="2 3">CBS 200.50</strain>
    </source>
</reference>
<dbReference type="eggNOG" id="ENOG502SXWN">
    <property type="taxonomic scope" value="Eukaryota"/>
</dbReference>
<dbReference type="OrthoDB" id="5334621at2759"/>
<dbReference type="Proteomes" id="UP000015100">
    <property type="component" value="Unassembled WGS sequence"/>
</dbReference>
<evidence type="ECO:0000313" key="2">
    <source>
        <dbReference type="EMBL" id="EPS44148.1"/>
    </source>
</evidence>
<keyword evidence="1" id="KW-0732">Signal</keyword>
<keyword evidence="3" id="KW-1185">Reference proteome</keyword>
<dbReference type="Gene3D" id="2.60.120.260">
    <property type="entry name" value="Galactose-binding domain-like"/>
    <property type="match status" value="1"/>
</dbReference>
<gene>
    <name evidence="2" type="ORF">H072_1888</name>
</gene>
<dbReference type="HOGENOM" id="CLU_804152_0_0_1"/>